<protein>
    <submittedName>
        <fullName evidence="2">Uncharacterized protein</fullName>
    </submittedName>
</protein>
<sequence>MRMGGTFAQALQLATLIQTQIQSGASALRVKDPTVQQTACGERRAGKVRYENESAAILACACALAENGGQGLRRRPELSYGMGGDEGRGDSEECIGNEGEGEGEERGGQRREDAVGARGPARGGVGCRRRANGRDKGENMVSTRECDCLGRRQFRGQYIPKDFVPAGVDRVEVLRMDEGIESDKGSGELERSVGGKAGTGVESGLARFGDGERRTKRKERVARNESVDGLERKRMSSADGDDEAYVFTSLRVFFHHRLGLSTCAPSAASRLPLPPLPTSLSL</sequence>
<keyword evidence="3" id="KW-1185">Reference proteome</keyword>
<organism evidence="2 3">
    <name type="scientific">Mycena metata</name>
    <dbReference type="NCBI Taxonomy" id="1033252"/>
    <lineage>
        <taxon>Eukaryota</taxon>
        <taxon>Fungi</taxon>
        <taxon>Dikarya</taxon>
        <taxon>Basidiomycota</taxon>
        <taxon>Agaricomycotina</taxon>
        <taxon>Agaricomycetes</taxon>
        <taxon>Agaricomycetidae</taxon>
        <taxon>Agaricales</taxon>
        <taxon>Marasmiineae</taxon>
        <taxon>Mycenaceae</taxon>
        <taxon>Mycena</taxon>
    </lineage>
</organism>
<feature type="compositionally biased region" description="Basic and acidic residues" evidence="1">
    <location>
        <begin position="104"/>
        <end position="115"/>
    </location>
</feature>
<comment type="caution">
    <text evidence="2">The sequence shown here is derived from an EMBL/GenBank/DDBJ whole genome shotgun (WGS) entry which is preliminary data.</text>
</comment>
<feature type="compositionally biased region" description="Acidic residues" evidence="1">
    <location>
        <begin position="92"/>
        <end position="103"/>
    </location>
</feature>
<feature type="region of interest" description="Disordered" evidence="1">
    <location>
        <begin position="182"/>
        <end position="235"/>
    </location>
</feature>
<feature type="region of interest" description="Disordered" evidence="1">
    <location>
        <begin position="80"/>
        <end position="140"/>
    </location>
</feature>
<reference evidence="2" key="1">
    <citation type="submission" date="2023-03" db="EMBL/GenBank/DDBJ databases">
        <title>Massive genome expansion in bonnet fungi (Mycena s.s.) driven by repeated elements and novel gene families across ecological guilds.</title>
        <authorList>
            <consortium name="Lawrence Berkeley National Laboratory"/>
            <person name="Harder C.B."/>
            <person name="Miyauchi S."/>
            <person name="Viragh M."/>
            <person name="Kuo A."/>
            <person name="Thoen E."/>
            <person name="Andreopoulos B."/>
            <person name="Lu D."/>
            <person name="Skrede I."/>
            <person name="Drula E."/>
            <person name="Henrissat B."/>
            <person name="Morin E."/>
            <person name="Kohler A."/>
            <person name="Barry K."/>
            <person name="LaButti K."/>
            <person name="Morin E."/>
            <person name="Salamov A."/>
            <person name="Lipzen A."/>
            <person name="Mereny Z."/>
            <person name="Hegedus B."/>
            <person name="Baldrian P."/>
            <person name="Stursova M."/>
            <person name="Weitz H."/>
            <person name="Taylor A."/>
            <person name="Grigoriev I.V."/>
            <person name="Nagy L.G."/>
            <person name="Martin F."/>
            <person name="Kauserud H."/>
        </authorList>
    </citation>
    <scope>NUCLEOTIDE SEQUENCE</scope>
    <source>
        <strain evidence="2">CBHHK182m</strain>
    </source>
</reference>
<name>A0AAD7J449_9AGAR</name>
<dbReference type="Proteomes" id="UP001215598">
    <property type="component" value="Unassembled WGS sequence"/>
</dbReference>
<evidence type="ECO:0000313" key="3">
    <source>
        <dbReference type="Proteomes" id="UP001215598"/>
    </source>
</evidence>
<gene>
    <name evidence="2" type="ORF">B0H16DRAFT_1833086</name>
</gene>
<feature type="compositionally biased region" description="Basic and acidic residues" evidence="1">
    <location>
        <begin position="221"/>
        <end position="235"/>
    </location>
</feature>
<evidence type="ECO:0000313" key="2">
    <source>
        <dbReference type="EMBL" id="KAJ7754009.1"/>
    </source>
</evidence>
<dbReference type="EMBL" id="JARKIB010000053">
    <property type="protein sequence ID" value="KAJ7754009.1"/>
    <property type="molecule type" value="Genomic_DNA"/>
</dbReference>
<accession>A0AAD7J449</accession>
<dbReference type="AlphaFoldDB" id="A0AAD7J449"/>
<feature type="compositionally biased region" description="Basic and acidic residues" evidence="1">
    <location>
        <begin position="182"/>
        <end position="193"/>
    </location>
</feature>
<evidence type="ECO:0000256" key="1">
    <source>
        <dbReference type="SAM" id="MobiDB-lite"/>
    </source>
</evidence>
<proteinExistence type="predicted"/>